<keyword evidence="5" id="KW-1185">Reference proteome</keyword>
<feature type="coiled-coil region" evidence="1">
    <location>
        <begin position="99"/>
        <end position="126"/>
    </location>
</feature>
<reference evidence="3 5" key="1">
    <citation type="submission" date="2019-01" db="EMBL/GenBank/DDBJ databases">
        <title>Draft genome sequences of three monokaryotic isolates of the white-rot basidiomycete fungus Dichomitus squalens.</title>
        <authorList>
            <consortium name="DOE Joint Genome Institute"/>
            <person name="Lopez S.C."/>
            <person name="Andreopoulos B."/>
            <person name="Pangilinan J."/>
            <person name="Lipzen A."/>
            <person name="Riley R."/>
            <person name="Ahrendt S."/>
            <person name="Ng V."/>
            <person name="Barry K."/>
            <person name="Daum C."/>
            <person name="Grigoriev I.V."/>
            <person name="Hilden K.S."/>
            <person name="Makela M.R."/>
            <person name="de Vries R.P."/>
        </authorList>
    </citation>
    <scope>NUCLEOTIDE SEQUENCE [LARGE SCALE GENOMIC DNA]</scope>
    <source>
        <strain evidence="4 5">CBS 464.89</strain>
        <strain evidence="3">OM18370.1</strain>
    </source>
</reference>
<accession>A0A4Q9M659</accession>
<dbReference type="Proteomes" id="UP000292957">
    <property type="component" value="Unassembled WGS sequence"/>
</dbReference>
<evidence type="ECO:0000313" key="3">
    <source>
        <dbReference type="EMBL" id="TBU21101.1"/>
    </source>
</evidence>
<dbReference type="EMBL" id="ML145227">
    <property type="protein sequence ID" value="TBU53037.1"/>
    <property type="molecule type" value="Genomic_DNA"/>
</dbReference>
<protein>
    <submittedName>
        <fullName evidence="3">Uncharacterized protein</fullName>
    </submittedName>
</protein>
<feature type="region of interest" description="Disordered" evidence="2">
    <location>
        <begin position="18"/>
        <end position="60"/>
    </location>
</feature>
<name>A0A4Q9M659_9APHY</name>
<evidence type="ECO:0000256" key="2">
    <source>
        <dbReference type="SAM" id="MobiDB-lite"/>
    </source>
</evidence>
<sequence>MTMPRVLIQSPIVPNIHTMIDTTPLPPRQTGLQPAPRATVRTPTDVAPPPVGNLPEAATGVDEEAPPDGLQRMSLVQDFGEQPASQVPTLKEDIISYRLDCLSDEVERLRLLLKNLQNVFEDSTIERVKNLRTDLMTKAGNTERRLGGEIAALKTRIDNEHLDLQQRTHDKFVSMESHVTHRVQKVLDDMHKRFLADVEAQVAAALQTFQEELKVYAAANQERFNQIIQMLLDGRGQATV</sequence>
<evidence type="ECO:0000313" key="5">
    <source>
        <dbReference type="Proteomes" id="UP000292082"/>
    </source>
</evidence>
<dbReference type="EMBL" id="ML143752">
    <property type="protein sequence ID" value="TBU21101.1"/>
    <property type="molecule type" value="Genomic_DNA"/>
</dbReference>
<keyword evidence="1" id="KW-0175">Coiled coil</keyword>
<dbReference type="Gene3D" id="1.20.120.20">
    <property type="entry name" value="Apolipoprotein"/>
    <property type="match status" value="1"/>
</dbReference>
<dbReference type="Proteomes" id="UP000292082">
    <property type="component" value="Unassembled WGS sequence"/>
</dbReference>
<organism evidence="3">
    <name type="scientific">Dichomitus squalens</name>
    <dbReference type="NCBI Taxonomy" id="114155"/>
    <lineage>
        <taxon>Eukaryota</taxon>
        <taxon>Fungi</taxon>
        <taxon>Dikarya</taxon>
        <taxon>Basidiomycota</taxon>
        <taxon>Agaricomycotina</taxon>
        <taxon>Agaricomycetes</taxon>
        <taxon>Polyporales</taxon>
        <taxon>Polyporaceae</taxon>
        <taxon>Dichomitus</taxon>
    </lineage>
</organism>
<evidence type="ECO:0000313" key="4">
    <source>
        <dbReference type="EMBL" id="TBU53037.1"/>
    </source>
</evidence>
<evidence type="ECO:0000256" key="1">
    <source>
        <dbReference type="SAM" id="Coils"/>
    </source>
</evidence>
<dbReference type="AlphaFoldDB" id="A0A4Q9M659"/>
<proteinExistence type="predicted"/>
<gene>
    <name evidence="4" type="ORF">BD310DRAFT_182292</name>
    <name evidence="3" type="ORF">BD311DRAFT_679364</name>
</gene>